<proteinExistence type="predicted"/>
<dbReference type="AlphaFoldDB" id="A0A3B0ZU66"/>
<keyword evidence="1" id="KW-1133">Transmembrane helix</keyword>
<accession>A0A3B0ZU66</accession>
<sequence length="117" mass="12568">MLSVKKAYFFRYITLITALFCHISAFAGALVDPTRPPSHQLATKSTVGIKAAPKWVLSSTLIAPARRLATINGKTVSIGQQVGTARVVSIDPSQVAIIEGNKKIVLYLLPGGIKRTH</sequence>
<dbReference type="EMBL" id="UOFR01000008">
    <property type="protein sequence ID" value="VAW90932.1"/>
    <property type="molecule type" value="Genomic_DNA"/>
</dbReference>
<organism evidence="2">
    <name type="scientific">hydrothermal vent metagenome</name>
    <dbReference type="NCBI Taxonomy" id="652676"/>
    <lineage>
        <taxon>unclassified sequences</taxon>
        <taxon>metagenomes</taxon>
        <taxon>ecological metagenomes</taxon>
    </lineage>
</organism>
<evidence type="ECO:0000313" key="2">
    <source>
        <dbReference type="EMBL" id="VAW90932.1"/>
    </source>
</evidence>
<evidence type="ECO:0008006" key="3">
    <source>
        <dbReference type="Google" id="ProtNLM"/>
    </source>
</evidence>
<name>A0A3B0ZU66_9ZZZZ</name>
<reference evidence="2" key="1">
    <citation type="submission" date="2018-06" db="EMBL/GenBank/DDBJ databases">
        <authorList>
            <person name="Zhirakovskaya E."/>
        </authorList>
    </citation>
    <scope>NUCLEOTIDE SEQUENCE</scope>
</reference>
<keyword evidence="1" id="KW-0472">Membrane</keyword>
<feature type="transmembrane region" description="Helical" evidence="1">
    <location>
        <begin position="12"/>
        <end position="31"/>
    </location>
</feature>
<gene>
    <name evidence="2" type="ORF">MNBD_GAMMA21-2258</name>
</gene>
<protein>
    <recommendedName>
        <fullName evidence="3">MSHA biogenesis protein MshK</fullName>
    </recommendedName>
</protein>
<evidence type="ECO:0000256" key="1">
    <source>
        <dbReference type="SAM" id="Phobius"/>
    </source>
</evidence>
<keyword evidence="1" id="KW-0812">Transmembrane</keyword>